<keyword evidence="3" id="KW-0997">Cell inner membrane</keyword>
<evidence type="ECO:0000256" key="5">
    <source>
        <dbReference type="ARBA" id="ARBA00022692"/>
    </source>
</evidence>
<organism evidence="11 12">
    <name type="scientific">Pseudidiomarina taiwanensis</name>
    <dbReference type="NCBI Taxonomy" id="337250"/>
    <lineage>
        <taxon>Bacteria</taxon>
        <taxon>Pseudomonadati</taxon>
        <taxon>Pseudomonadota</taxon>
        <taxon>Gammaproteobacteria</taxon>
        <taxon>Alteromonadales</taxon>
        <taxon>Idiomarinaceae</taxon>
        <taxon>Pseudidiomarina</taxon>
    </lineage>
</organism>
<dbReference type="PANTHER" id="PTHR30443:SF0">
    <property type="entry name" value="PHOSPHOETHANOLAMINE TRANSFERASE EPTA"/>
    <property type="match status" value="1"/>
</dbReference>
<keyword evidence="5 8" id="KW-0812">Transmembrane</keyword>
<dbReference type="InterPro" id="IPR017850">
    <property type="entry name" value="Alkaline_phosphatase_core_sf"/>
</dbReference>
<dbReference type="OrthoDB" id="9786870at2"/>
<dbReference type="InterPro" id="IPR000917">
    <property type="entry name" value="Sulfatase_N"/>
</dbReference>
<keyword evidence="4 11" id="KW-0808">Transferase</keyword>
<dbReference type="Proteomes" id="UP000288279">
    <property type="component" value="Unassembled WGS sequence"/>
</dbReference>
<dbReference type="Pfam" id="PF00884">
    <property type="entry name" value="Sulfatase"/>
    <property type="match status" value="1"/>
</dbReference>
<dbReference type="InterPro" id="IPR012549">
    <property type="entry name" value="EptA-like_N"/>
</dbReference>
<evidence type="ECO:0000256" key="3">
    <source>
        <dbReference type="ARBA" id="ARBA00022519"/>
    </source>
</evidence>
<feature type="transmembrane region" description="Helical" evidence="8">
    <location>
        <begin position="112"/>
        <end position="138"/>
    </location>
</feature>
<reference evidence="11 12" key="1">
    <citation type="journal article" date="2011" name="Front. Microbiol.">
        <title>Genomic signatures of strain selection and enhancement in Bacillus atrophaeus var. globigii, a historical biowarfare simulant.</title>
        <authorList>
            <person name="Gibbons H.S."/>
            <person name="Broomall S.M."/>
            <person name="McNew L.A."/>
            <person name="Daligault H."/>
            <person name="Chapman C."/>
            <person name="Bruce D."/>
            <person name="Karavis M."/>
            <person name="Krepps M."/>
            <person name="McGregor P.A."/>
            <person name="Hong C."/>
            <person name="Park K.H."/>
            <person name="Akmal A."/>
            <person name="Feldman A."/>
            <person name="Lin J.S."/>
            <person name="Chang W.E."/>
            <person name="Higgs B.W."/>
            <person name="Demirev P."/>
            <person name="Lindquist J."/>
            <person name="Liem A."/>
            <person name="Fochler E."/>
            <person name="Read T.D."/>
            <person name="Tapia R."/>
            <person name="Johnson S."/>
            <person name="Bishop-Lilly K.A."/>
            <person name="Detter C."/>
            <person name="Han C."/>
            <person name="Sozhamannan S."/>
            <person name="Rosenzweig C.N."/>
            <person name="Skowronski E.W."/>
        </authorList>
    </citation>
    <scope>NUCLEOTIDE SEQUENCE [LARGE SCALE GENOMIC DNA]</scope>
    <source>
        <strain evidence="11 12">PIT1</strain>
    </source>
</reference>
<comment type="subcellular location">
    <subcellularLocation>
        <location evidence="1">Cell inner membrane</location>
        <topology evidence="1">Multi-pass membrane protein</topology>
    </subcellularLocation>
</comment>
<dbReference type="Gene3D" id="3.40.720.10">
    <property type="entry name" value="Alkaline Phosphatase, subunit A"/>
    <property type="match status" value="1"/>
</dbReference>
<proteinExistence type="predicted"/>
<feature type="transmembrane region" description="Helical" evidence="8">
    <location>
        <begin position="150"/>
        <end position="168"/>
    </location>
</feature>
<feature type="transmembrane region" description="Helical" evidence="8">
    <location>
        <begin position="41"/>
        <end position="63"/>
    </location>
</feature>
<evidence type="ECO:0000256" key="7">
    <source>
        <dbReference type="ARBA" id="ARBA00023136"/>
    </source>
</evidence>
<gene>
    <name evidence="11" type="ORF">CWI83_06350</name>
</gene>
<evidence type="ECO:0000256" key="8">
    <source>
        <dbReference type="SAM" id="Phobius"/>
    </source>
</evidence>
<evidence type="ECO:0000313" key="11">
    <source>
        <dbReference type="EMBL" id="RUO78635.1"/>
    </source>
</evidence>
<name>A0A432ZKT6_9GAMM</name>
<dbReference type="EMBL" id="PIQG01000002">
    <property type="protein sequence ID" value="RUO78635.1"/>
    <property type="molecule type" value="Genomic_DNA"/>
</dbReference>
<evidence type="ECO:0000256" key="6">
    <source>
        <dbReference type="ARBA" id="ARBA00022989"/>
    </source>
</evidence>
<keyword evidence="7 8" id="KW-0472">Membrane</keyword>
<comment type="caution">
    <text evidence="11">The sequence shown here is derived from an EMBL/GenBank/DDBJ whole genome shotgun (WGS) entry which is preliminary data.</text>
</comment>
<evidence type="ECO:0000259" key="10">
    <source>
        <dbReference type="Pfam" id="PF08019"/>
    </source>
</evidence>
<dbReference type="SUPFAM" id="SSF53649">
    <property type="entry name" value="Alkaline phosphatase-like"/>
    <property type="match status" value="1"/>
</dbReference>
<keyword evidence="2" id="KW-1003">Cell membrane</keyword>
<dbReference type="InterPro" id="IPR058130">
    <property type="entry name" value="PEA_transf_C"/>
</dbReference>
<keyword evidence="12" id="KW-1185">Reference proteome</keyword>
<dbReference type="Pfam" id="PF08019">
    <property type="entry name" value="EptA_B_N"/>
    <property type="match status" value="1"/>
</dbReference>
<sequence length="537" mass="60320">MLKRPRIQASWLIVMSALWLTLGYNSLFAQAVATSIPHLQLSLAVALGLLLFALHLLLVECLWWPKLGKVLLAMVFISSALAYHFMTSYGVVINADMMVNVVETDPHEASALLSFALVKRLLFFGMIPTLILFAVQIVPQRPRSFMMHKIVRVVVGIGLIATLALTSYQPLASVLRNHRDLRYHTIPTNWVGAIQSVARTKLSTPPQFENLTQGITPSVTTDEPQVLVLVLGETARTDHFGLFGYNRQTTPELAKIAANADLVAFSQVQSCGTATAISVPCMFSWLDRNSYEPSKAQYSSNLLDFFKAAGFAVRWIDNNSGCKHVCDRVEHVEIERERYPQWCQNRDYCDDRVLLEYLRESITEVQQNTVIVLHMIGSHGPAYSRRSSADVAQFTPQCETAELQLCDDQQINNSYDNSILTTDKVIAGVIHELAQHPIAGAMLYVSDHGESLGEQGLYLHGMPYWLAPQSQTHVPMIFWSDEQFRQTYQTEVDCLQQQQQQAISHDHLFHTLTGLFTIDTPVYQAKLDLSHACERIG</sequence>
<feature type="transmembrane region" description="Helical" evidence="8">
    <location>
        <begin position="70"/>
        <end position="92"/>
    </location>
</feature>
<evidence type="ECO:0000256" key="4">
    <source>
        <dbReference type="ARBA" id="ARBA00022679"/>
    </source>
</evidence>
<accession>A0A432ZKT6</accession>
<protein>
    <submittedName>
        <fullName evidence="11">Phosphoethanolamine transferase</fullName>
    </submittedName>
</protein>
<dbReference type="GO" id="GO:0005886">
    <property type="term" value="C:plasma membrane"/>
    <property type="evidence" value="ECO:0007669"/>
    <property type="project" value="UniProtKB-SubCell"/>
</dbReference>
<evidence type="ECO:0000259" key="9">
    <source>
        <dbReference type="Pfam" id="PF00884"/>
    </source>
</evidence>
<dbReference type="GO" id="GO:0009244">
    <property type="term" value="P:lipopolysaccharide core region biosynthetic process"/>
    <property type="evidence" value="ECO:0007669"/>
    <property type="project" value="TreeGrafter"/>
</dbReference>
<dbReference type="AlphaFoldDB" id="A0A432ZKT6"/>
<evidence type="ECO:0000313" key="12">
    <source>
        <dbReference type="Proteomes" id="UP000288279"/>
    </source>
</evidence>
<dbReference type="CDD" id="cd16017">
    <property type="entry name" value="LptA"/>
    <property type="match status" value="1"/>
</dbReference>
<dbReference type="InterPro" id="IPR040423">
    <property type="entry name" value="PEA_transferase"/>
</dbReference>
<evidence type="ECO:0000256" key="2">
    <source>
        <dbReference type="ARBA" id="ARBA00022475"/>
    </source>
</evidence>
<dbReference type="GO" id="GO:0016776">
    <property type="term" value="F:phosphotransferase activity, phosphate group as acceptor"/>
    <property type="evidence" value="ECO:0007669"/>
    <property type="project" value="TreeGrafter"/>
</dbReference>
<dbReference type="PANTHER" id="PTHR30443">
    <property type="entry name" value="INNER MEMBRANE PROTEIN"/>
    <property type="match status" value="1"/>
</dbReference>
<evidence type="ECO:0000256" key="1">
    <source>
        <dbReference type="ARBA" id="ARBA00004429"/>
    </source>
</evidence>
<keyword evidence="6 8" id="KW-1133">Transmembrane helix</keyword>
<dbReference type="RefSeq" id="WP_126827241.1">
    <property type="nucleotide sequence ID" value="NZ_PIQG01000002.1"/>
</dbReference>
<dbReference type="NCBIfam" id="NF028537">
    <property type="entry name" value="P_eth_NH2_trans"/>
    <property type="match status" value="1"/>
</dbReference>
<feature type="domain" description="Sulfatase N-terminal" evidence="9">
    <location>
        <begin position="226"/>
        <end position="517"/>
    </location>
</feature>
<feature type="domain" description="Phosphoethanolamine transferase N-terminal" evidence="10">
    <location>
        <begin position="51"/>
        <end position="201"/>
    </location>
</feature>